<sequence length="238" mass="27795">MSFLILPLPAYPFSFAVFGDSLKGDSTYKRLIEKINSDKDIKFCIHLGDFAEEGKLKEYNKHIKMNKLLNVPIYHVKGNHDAVHLGYKYFKDFFGRSYYSFDYENAHFIVLDNALKNNFTKYQYDFMLEDFKKNSKDHIFVFFHKPVFDSTTFFPDFLMDSRQMGDLMMKVFKKYTVKYVFSGHLHAYGRAEREGVVYIVSGGAGSPLHLPLFAGGFHHYIKVTVKDNKVVDETVKIY</sequence>
<dbReference type="SUPFAM" id="SSF56300">
    <property type="entry name" value="Metallo-dependent phosphatases"/>
    <property type="match status" value="1"/>
</dbReference>
<proteinExistence type="predicted"/>
<dbReference type="InterPro" id="IPR029052">
    <property type="entry name" value="Metallo-depent_PP-like"/>
</dbReference>
<organism evidence="2 3">
    <name type="scientific">candidate division WOR-1 bacterium RIFOXYB2_FULL_36_35</name>
    <dbReference type="NCBI Taxonomy" id="1802578"/>
    <lineage>
        <taxon>Bacteria</taxon>
        <taxon>Bacillati</taxon>
        <taxon>Saganbacteria</taxon>
    </lineage>
</organism>
<evidence type="ECO:0000313" key="3">
    <source>
        <dbReference type="Proteomes" id="UP000177905"/>
    </source>
</evidence>
<dbReference type="Gene3D" id="3.60.21.10">
    <property type="match status" value="1"/>
</dbReference>
<dbReference type="EMBL" id="MEUA01000040">
    <property type="protein sequence ID" value="OGC14160.1"/>
    <property type="molecule type" value="Genomic_DNA"/>
</dbReference>
<feature type="domain" description="Calcineurin-like phosphoesterase" evidence="1">
    <location>
        <begin position="14"/>
        <end position="188"/>
    </location>
</feature>
<dbReference type="Pfam" id="PF00149">
    <property type="entry name" value="Metallophos"/>
    <property type="match status" value="1"/>
</dbReference>
<dbReference type="AlphaFoldDB" id="A0A1F4S175"/>
<name>A0A1F4S175_UNCSA</name>
<dbReference type="InterPro" id="IPR004843">
    <property type="entry name" value="Calcineurin-like_PHP"/>
</dbReference>
<dbReference type="PANTHER" id="PTHR43143">
    <property type="entry name" value="METALLOPHOSPHOESTERASE, CALCINEURIN SUPERFAMILY"/>
    <property type="match status" value="1"/>
</dbReference>
<evidence type="ECO:0000313" key="2">
    <source>
        <dbReference type="EMBL" id="OGC14160.1"/>
    </source>
</evidence>
<dbReference type="InterPro" id="IPR051918">
    <property type="entry name" value="STPP_CPPED1"/>
</dbReference>
<dbReference type="GO" id="GO:0016787">
    <property type="term" value="F:hydrolase activity"/>
    <property type="evidence" value="ECO:0007669"/>
    <property type="project" value="InterPro"/>
</dbReference>
<evidence type="ECO:0000259" key="1">
    <source>
        <dbReference type="Pfam" id="PF00149"/>
    </source>
</evidence>
<gene>
    <name evidence="2" type="ORF">A2290_00595</name>
</gene>
<protein>
    <recommendedName>
        <fullName evidence="1">Calcineurin-like phosphoesterase domain-containing protein</fullName>
    </recommendedName>
</protein>
<comment type="caution">
    <text evidence="2">The sequence shown here is derived from an EMBL/GenBank/DDBJ whole genome shotgun (WGS) entry which is preliminary data.</text>
</comment>
<dbReference type="PANTHER" id="PTHR43143:SF1">
    <property type="entry name" value="SERINE_THREONINE-PROTEIN PHOSPHATASE CPPED1"/>
    <property type="match status" value="1"/>
</dbReference>
<dbReference type="Proteomes" id="UP000177905">
    <property type="component" value="Unassembled WGS sequence"/>
</dbReference>
<reference evidence="2 3" key="1">
    <citation type="journal article" date="2016" name="Nat. Commun.">
        <title>Thousands of microbial genomes shed light on interconnected biogeochemical processes in an aquifer system.</title>
        <authorList>
            <person name="Anantharaman K."/>
            <person name="Brown C.T."/>
            <person name="Hug L.A."/>
            <person name="Sharon I."/>
            <person name="Castelle C.J."/>
            <person name="Probst A.J."/>
            <person name="Thomas B.C."/>
            <person name="Singh A."/>
            <person name="Wilkins M.J."/>
            <person name="Karaoz U."/>
            <person name="Brodie E.L."/>
            <person name="Williams K.H."/>
            <person name="Hubbard S.S."/>
            <person name="Banfield J.F."/>
        </authorList>
    </citation>
    <scope>NUCLEOTIDE SEQUENCE [LARGE SCALE GENOMIC DNA]</scope>
</reference>
<accession>A0A1F4S175</accession>